<dbReference type="AlphaFoldDB" id="A0AAV2A082"/>
<evidence type="ECO:0000313" key="1">
    <source>
        <dbReference type="EMBL" id="CAL1276252.1"/>
    </source>
</evidence>
<comment type="caution">
    <text evidence="1">The sequence shown here is derived from an EMBL/GenBank/DDBJ whole genome shotgun (WGS) entry which is preliminary data.</text>
</comment>
<evidence type="ECO:0000313" key="2">
    <source>
        <dbReference type="Proteomes" id="UP001497382"/>
    </source>
</evidence>
<accession>A0AAV2A082</accession>
<dbReference type="Proteomes" id="UP001497382">
    <property type="component" value="Unassembled WGS sequence"/>
</dbReference>
<proteinExistence type="predicted"/>
<gene>
    <name evidence="1" type="ORF">LARSCL_LOCUS8526</name>
</gene>
<reference evidence="1 2" key="1">
    <citation type="submission" date="2024-04" db="EMBL/GenBank/DDBJ databases">
        <authorList>
            <person name="Rising A."/>
            <person name="Reimegard J."/>
            <person name="Sonavane S."/>
            <person name="Akerstrom W."/>
            <person name="Nylinder S."/>
            <person name="Hedman E."/>
            <person name="Kallberg Y."/>
        </authorList>
    </citation>
    <scope>NUCLEOTIDE SEQUENCE [LARGE SCALE GENOMIC DNA]</scope>
</reference>
<dbReference type="EMBL" id="CAXIEN010000091">
    <property type="protein sequence ID" value="CAL1276252.1"/>
    <property type="molecule type" value="Genomic_DNA"/>
</dbReference>
<name>A0AAV2A082_9ARAC</name>
<sequence>MLKRQLLIIFKNSNYFYFLCKRRRENYCNRQKRSQLSKFDEFPLLYLPEYEKHYF</sequence>
<organism evidence="1 2">
    <name type="scientific">Larinioides sclopetarius</name>
    <dbReference type="NCBI Taxonomy" id="280406"/>
    <lineage>
        <taxon>Eukaryota</taxon>
        <taxon>Metazoa</taxon>
        <taxon>Ecdysozoa</taxon>
        <taxon>Arthropoda</taxon>
        <taxon>Chelicerata</taxon>
        <taxon>Arachnida</taxon>
        <taxon>Araneae</taxon>
        <taxon>Araneomorphae</taxon>
        <taxon>Entelegynae</taxon>
        <taxon>Araneoidea</taxon>
        <taxon>Araneidae</taxon>
        <taxon>Larinioides</taxon>
    </lineage>
</organism>
<keyword evidence="2" id="KW-1185">Reference proteome</keyword>
<protein>
    <submittedName>
        <fullName evidence="1">Uncharacterized protein</fullName>
    </submittedName>
</protein>